<dbReference type="RefSeq" id="WP_153247873.1">
    <property type="nucleotide sequence ID" value="NZ_CP044205.1"/>
</dbReference>
<name>A0A5Q0BEE2_9GAMM</name>
<keyword evidence="1" id="KW-0472">Membrane</keyword>
<evidence type="ECO:0000256" key="1">
    <source>
        <dbReference type="SAM" id="Phobius"/>
    </source>
</evidence>
<keyword evidence="3" id="KW-1185">Reference proteome</keyword>
<feature type="transmembrane region" description="Helical" evidence="1">
    <location>
        <begin position="62"/>
        <end position="82"/>
    </location>
</feature>
<keyword evidence="1" id="KW-0812">Transmembrane</keyword>
<dbReference type="KEGG" id="mmob:F6R98_03950"/>
<dbReference type="InParanoid" id="A0A5Q0BEE2"/>
<dbReference type="EMBL" id="CP044205">
    <property type="protein sequence ID" value="QFY41889.1"/>
    <property type="molecule type" value="Genomic_DNA"/>
</dbReference>
<protein>
    <submittedName>
        <fullName evidence="2">DUF2069 domain-containing protein</fullName>
    </submittedName>
</protein>
<evidence type="ECO:0000313" key="3">
    <source>
        <dbReference type="Proteomes" id="UP000325755"/>
    </source>
</evidence>
<evidence type="ECO:0000313" key="2">
    <source>
        <dbReference type="EMBL" id="QFY41889.1"/>
    </source>
</evidence>
<keyword evidence="1" id="KW-1133">Transmembrane helix</keyword>
<dbReference type="InterPro" id="IPR018643">
    <property type="entry name" value="DUF2069_membrane"/>
</dbReference>
<dbReference type="OrthoDB" id="5569826at2"/>
<dbReference type="Pfam" id="PF09842">
    <property type="entry name" value="DUF2069"/>
    <property type="match status" value="1"/>
</dbReference>
<sequence length="114" mass="12681">MTNRLAWWITLCSLVALLTLWSAWITVWGGMRHAPLAASLAVATLPLLAGLHGLLRKRRASFIWLGLVSLFYFVHGIVSLYARQPEHSVLAIIETIASLSLFSGAFVWLRKSAH</sequence>
<proteinExistence type="predicted"/>
<feature type="transmembrane region" description="Helical" evidence="1">
    <location>
        <begin position="88"/>
        <end position="109"/>
    </location>
</feature>
<organism evidence="2 3">
    <name type="scientific">Candidatus Methylospira mobilis</name>
    <dbReference type="NCBI Taxonomy" id="1808979"/>
    <lineage>
        <taxon>Bacteria</taxon>
        <taxon>Pseudomonadati</taxon>
        <taxon>Pseudomonadota</taxon>
        <taxon>Gammaproteobacteria</taxon>
        <taxon>Methylococcales</taxon>
        <taxon>Methylococcaceae</taxon>
        <taxon>Candidatus Methylospira</taxon>
    </lineage>
</organism>
<dbReference type="AlphaFoldDB" id="A0A5Q0BEE2"/>
<dbReference type="Proteomes" id="UP000325755">
    <property type="component" value="Chromosome"/>
</dbReference>
<gene>
    <name evidence="2" type="ORF">F6R98_03950</name>
</gene>
<accession>A0A5Q0BEE2</accession>
<feature type="transmembrane region" description="Helical" evidence="1">
    <location>
        <begin position="5"/>
        <end position="24"/>
    </location>
</feature>
<feature type="transmembrane region" description="Helical" evidence="1">
    <location>
        <begin position="36"/>
        <end position="55"/>
    </location>
</feature>
<reference evidence="2 3" key="1">
    <citation type="submission" date="2019-09" db="EMBL/GenBank/DDBJ databases">
        <title>Ecophysiology of the spiral-shaped methanotroph Methylospira mobilis as revealed by the complete genome sequence.</title>
        <authorList>
            <person name="Oshkin I.Y."/>
            <person name="Dedysh S.N."/>
            <person name="Miroshnikov K."/>
            <person name="Danilova O.V."/>
            <person name="Hakobyan A."/>
            <person name="Liesack W."/>
        </authorList>
    </citation>
    <scope>NUCLEOTIDE SEQUENCE [LARGE SCALE GENOMIC DNA]</scope>
    <source>
        <strain evidence="2 3">Shm1</strain>
    </source>
</reference>